<name>A0A0F4YUZ1_RASE3</name>
<sequence length="184" mass="21021">MAAKVEICWGKPFRETKARKQDLYLTVSTFPQRYQEIESSAKTFAKEAEVENKTQSDLALNQSTLSEKIKGNTQKESLRRYHQFIHMVQSLLEAAGQVLGTGTTLRSIAQIELLSNVTSDCDEISEWDEIPDPLVTWIQQQHGLKIDQKPISSKDELITACHLLSPIEDDSRGRTLLCRLFLRW</sequence>
<reference evidence="1 2" key="1">
    <citation type="submission" date="2015-04" db="EMBL/GenBank/DDBJ databases">
        <authorList>
            <person name="Heijne W.H."/>
            <person name="Fedorova N.D."/>
            <person name="Nierman W.C."/>
            <person name="Vollebregt A.W."/>
            <person name="Zhao Z."/>
            <person name="Wu L."/>
            <person name="Kumar M."/>
            <person name="Stam H."/>
            <person name="van den Berg M.A."/>
            <person name="Pel H.J."/>
        </authorList>
    </citation>
    <scope>NUCLEOTIDE SEQUENCE [LARGE SCALE GENOMIC DNA]</scope>
    <source>
        <strain evidence="1 2">CBS 393.64</strain>
    </source>
</reference>
<comment type="caution">
    <text evidence="1">The sequence shown here is derived from an EMBL/GenBank/DDBJ whole genome shotgun (WGS) entry which is preliminary data.</text>
</comment>
<dbReference type="Proteomes" id="UP000053958">
    <property type="component" value="Unassembled WGS sequence"/>
</dbReference>
<dbReference type="AlphaFoldDB" id="A0A0F4YUZ1"/>
<dbReference type="GeneID" id="25316702"/>
<dbReference type="EMBL" id="LASV01000177">
    <property type="protein sequence ID" value="KKA21641.1"/>
    <property type="molecule type" value="Genomic_DNA"/>
</dbReference>
<dbReference type="OrthoDB" id="4227515at2759"/>
<keyword evidence="2" id="KW-1185">Reference proteome</keyword>
<dbReference type="RefSeq" id="XP_013328253.1">
    <property type="nucleotide sequence ID" value="XM_013472799.1"/>
</dbReference>
<protein>
    <submittedName>
        <fullName evidence="1">Uncharacterized protein</fullName>
    </submittedName>
</protein>
<evidence type="ECO:0000313" key="1">
    <source>
        <dbReference type="EMBL" id="KKA21641.1"/>
    </source>
</evidence>
<dbReference type="STRING" id="1408163.A0A0F4YUZ1"/>
<proteinExistence type="predicted"/>
<accession>A0A0F4YUZ1</accession>
<organism evidence="1 2">
    <name type="scientific">Rasamsonia emersonii (strain ATCC 16479 / CBS 393.64 / IMI 116815)</name>
    <dbReference type="NCBI Taxonomy" id="1408163"/>
    <lineage>
        <taxon>Eukaryota</taxon>
        <taxon>Fungi</taxon>
        <taxon>Dikarya</taxon>
        <taxon>Ascomycota</taxon>
        <taxon>Pezizomycotina</taxon>
        <taxon>Eurotiomycetes</taxon>
        <taxon>Eurotiomycetidae</taxon>
        <taxon>Eurotiales</taxon>
        <taxon>Trichocomaceae</taxon>
        <taxon>Rasamsonia</taxon>
    </lineage>
</organism>
<evidence type="ECO:0000313" key="2">
    <source>
        <dbReference type="Proteomes" id="UP000053958"/>
    </source>
</evidence>
<gene>
    <name evidence="1" type="ORF">T310_4354</name>
</gene>